<keyword evidence="3" id="KW-0808">Transferase</keyword>
<proteinExistence type="inferred from homology"/>
<dbReference type="EMBL" id="JAGPYM010000009">
    <property type="protein sequence ID" value="KAH6890630.1"/>
    <property type="molecule type" value="Genomic_DNA"/>
</dbReference>
<comment type="similarity">
    <text evidence="1">Belongs to the methyltransferase superfamily. LaeA methyltransferase family.</text>
</comment>
<accession>A0A9P8W6P4</accession>
<evidence type="ECO:0000313" key="4">
    <source>
        <dbReference type="Proteomes" id="UP000777438"/>
    </source>
</evidence>
<dbReference type="CDD" id="cd02440">
    <property type="entry name" value="AdoMet_MTases"/>
    <property type="match status" value="1"/>
</dbReference>
<evidence type="ECO:0000256" key="1">
    <source>
        <dbReference type="ARBA" id="ARBA00038158"/>
    </source>
</evidence>
<dbReference type="PANTHER" id="PTHR43591:SF110">
    <property type="entry name" value="RHODANESE DOMAIN-CONTAINING PROTEIN"/>
    <property type="match status" value="1"/>
</dbReference>
<dbReference type="InterPro" id="IPR029063">
    <property type="entry name" value="SAM-dependent_MTases_sf"/>
</dbReference>
<protein>
    <submittedName>
        <fullName evidence="3">S-adenosyl-L-methionine-dependent methyltransferase</fullName>
    </submittedName>
</protein>
<dbReference type="AlphaFoldDB" id="A0A9P8W6P4"/>
<dbReference type="Proteomes" id="UP000777438">
    <property type="component" value="Unassembled WGS sequence"/>
</dbReference>
<dbReference type="GO" id="GO:0008168">
    <property type="term" value="F:methyltransferase activity"/>
    <property type="evidence" value="ECO:0007669"/>
    <property type="project" value="UniProtKB-KW"/>
</dbReference>
<feature type="domain" description="Methyltransferase" evidence="2">
    <location>
        <begin position="59"/>
        <end position="158"/>
    </location>
</feature>
<comment type="caution">
    <text evidence="3">The sequence shown here is derived from an EMBL/GenBank/DDBJ whole genome shotgun (WGS) entry which is preliminary data.</text>
</comment>
<reference evidence="3 4" key="1">
    <citation type="journal article" date="2021" name="Nat. Commun.">
        <title>Genetic determinants of endophytism in the Arabidopsis root mycobiome.</title>
        <authorList>
            <person name="Mesny F."/>
            <person name="Miyauchi S."/>
            <person name="Thiergart T."/>
            <person name="Pickel B."/>
            <person name="Atanasova L."/>
            <person name="Karlsson M."/>
            <person name="Huettel B."/>
            <person name="Barry K.W."/>
            <person name="Haridas S."/>
            <person name="Chen C."/>
            <person name="Bauer D."/>
            <person name="Andreopoulos W."/>
            <person name="Pangilinan J."/>
            <person name="LaButti K."/>
            <person name="Riley R."/>
            <person name="Lipzen A."/>
            <person name="Clum A."/>
            <person name="Drula E."/>
            <person name="Henrissat B."/>
            <person name="Kohler A."/>
            <person name="Grigoriev I.V."/>
            <person name="Martin F.M."/>
            <person name="Hacquard S."/>
        </authorList>
    </citation>
    <scope>NUCLEOTIDE SEQUENCE [LARGE SCALE GENOMIC DNA]</scope>
    <source>
        <strain evidence="3 4">MPI-CAGE-CH-0241</strain>
    </source>
</reference>
<gene>
    <name evidence="3" type="ORF">B0T10DRAFT_324617</name>
</gene>
<organism evidence="3 4">
    <name type="scientific">Thelonectria olida</name>
    <dbReference type="NCBI Taxonomy" id="1576542"/>
    <lineage>
        <taxon>Eukaryota</taxon>
        <taxon>Fungi</taxon>
        <taxon>Dikarya</taxon>
        <taxon>Ascomycota</taxon>
        <taxon>Pezizomycotina</taxon>
        <taxon>Sordariomycetes</taxon>
        <taxon>Hypocreomycetidae</taxon>
        <taxon>Hypocreales</taxon>
        <taxon>Nectriaceae</taxon>
        <taxon>Thelonectria</taxon>
    </lineage>
</organism>
<keyword evidence="3" id="KW-0489">Methyltransferase</keyword>
<name>A0A9P8W6P4_9HYPO</name>
<dbReference type="PANTHER" id="PTHR43591">
    <property type="entry name" value="METHYLTRANSFERASE"/>
    <property type="match status" value="1"/>
</dbReference>
<dbReference type="Pfam" id="PF13649">
    <property type="entry name" value="Methyltransf_25"/>
    <property type="match status" value="1"/>
</dbReference>
<dbReference type="Gene3D" id="3.40.50.150">
    <property type="entry name" value="Vaccinia Virus protein VP39"/>
    <property type="match status" value="1"/>
</dbReference>
<dbReference type="GO" id="GO:0032259">
    <property type="term" value="P:methylation"/>
    <property type="evidence" value="ECO:0007669"/>
    <property type="project" value="UniProtKB-KW"/>
</dbReference>
<dbReference type="InterPro" id="IPR041698">
    <property type="entry name" value="Methyltransf_25"/>
</dbReference>
<dbReference type="SUPFAM" id="SSF53335">
    <property type="entry name" value="S-adenosyl-L-methionine-dependent methyltransferases"/>
    <property type="match status" value="1"/>
</dbReference>
<sequence length="299" mass="33342">MSRLSLKSGNDALSKLFKGISEHEKGFLVASRGVLRPIINPLLLQLGLTEKTTTPFDLLDGACGTGLLTQEVQDRVPKDVLAKSSFLCSDFSDQMVGIVNKRIEAEGWVNTKTAVLDAKNTGLPDNSFSHVGLGLSLHLIPGPDAVLADCKRILKPGGMFGATTFHKDNTFWIPDLRSAFAALPFPAPFPETVEMQRHSDGDWTDDAWIETHLREQGFADVNVTLNREKYYIKDAEEFLVTFSTMVAWLMNASWDEETRKAHPKEEVEGLLKKHLEEKYEGKGWDVEYALICMSGRVEK</sequence>
<dbReference type="OrthoDB" id="2013972at2759"/>
<evidence type="ECO:0000313" key="3">
    <source>
        <dbReference type="EMBL" id="KAH6890630.1"/>
    </source>
</evidence>
<keyword evidence="4" id="KW-1185">Reference proteome</keyword>
<evidence type="ECO:0000259" key="2">
    <source>
        <dbReference type="Pfam" id="PF13649"/>
    </source>
</evidence>